<protein>
    <submittedName>
        <fullName evidence="1">3-hydroxyacyl-CoA dehydrogenase</fullName>
    </submittedName>
</protein>
<dbReference type="Proteomes" id="UP000422989">
    <property type="component" value="Chromosome"/>
</dbReference>
<dbReference type="OrthoDB" id="3266345at2"/>
<dbReference type="InterPro" id="IPR045596">
    <property type="entry name" value="DUF6459"/>
</dbReference>
<name>A0A6I6E1D5_9MICO</name>
<sequence length="146" mass="16342">MPAHAAAASSRRRPHHTDDDMAELFAPQRTSSADLPDPAPLVVALTRGILEVLAGTREADQLARWLAEETYLKLVTRANLSRRARSARRAPVQRPVFTVRTVRQMSPADGVVEVTVIVTMPDRTRAIAMRLEGLDRRWRATDIRIL</sequence>
<organism evidence="1 2">
    <name type="scientific">Microbacterium oryzae</name>
    <dbReference type="NCBI Taxonomy" id="743009"/>
    <lineage>
        <taxon>Bacteria</taxon>
        <taxon>Bacillati</taxon>
        <taxon>Actinomycetota</taxon>
        <taxon>Actinomycetes</taxon>
        <taxon>Micrococcales</taxon>
        <taxon>Microbacteriaceae</taxon>
        <taxon>Microbacterium</taxon>
    </lineage>
</organism>
<dbReference type="KEGG" id="moj:D7D94_00555"/>
<dbReference type="EMBL" id="CP032550">
    <property type="protein sequence ID" value="QGU26350.1"/>
    <property type="molecule type" value="Genomic_DNA"/>
</dbReference>
<evidence type="ECO:0000313" key="1">
    <source>
        <dbReference type="EMBL" id="QGU26350.1"/>
    </source>
</evidence>
<dbReference type="AlphaFoldDB" id="A0A6I6E1D5"/>
<evidence type="ECO:0000313" key="2">
    <source>
        <dbReference type="Proteomes" id="UP000422989"/>
    </source>
</evidence>
<keyword evidence="2" id="KW-1185">Reference proteome</keyword>
<proteinExistence type="predicted"/>
<dbReference type="Pfam" id="PF20060">
    <property type="entry name" value="DUF6459"/>
    <property type="match status" value="1"/>
</dbReference>
<accession>A0A6I6E1D5</accession>
<reference evidence="1 2" key="1">
    <citation type="submission" date="2018-09" db="EMBL/GenBank/DDBJ databases">
        <title>Whole genome sequencing of Microbacterium oryzae strain MB-10T.</title>
        <authorList>
            <person name="Das S.K."/>
        </authorList>
    </citation>
    <scope>NUCLEOTIDE SEQUENCE [LARGE SCALE GENOMIC DNA]</scope>
    <source>
        <strain evidence="1 2">MB-10</strain>
    </source>
</reference>
<gene>
    <name evidence="1" type="ORF">D7D94_00555</name>
</gene>
<dbReference type="RefSeq" id="WP_156240740.1">
    <property type="nucleotide sequence ID" value="NZ_BAAAZL010000002.1"/>
</dbReference>